<evidence type="ECO:0000313" key="2">
    <source>
        <dbReference type="EMBL" id="QEH92161.1"/>
    </source>
</evidence>
<keyword evidence="3" id="KW-1185">Reference proteome</keyword>
<dbReference type="EMBL" id="CP043031">
    <property type="protein sequence ID" value="QEH92161.1"/>
    <property type="molecule type" value="Genomic_DNA"/>
</dbReference>
<organism evidence="2 3">
    <name type="scientific">Dermacoccus abyssi</name>
    <dbReference type="NCBI Taxonomy" id="322596"/>
    <lineage>
        <taxon>Bacteria</taxon>
        <taxon>Bacillati</taxon>
        <taxon>Actinomycetota</taxon>
        <taxon>Actinomycetes</taxon>
        <taxon>Micrococcales</taxon>
        <taxon>Dermacoccaceae</taxon>
        <taxon>Dermacoccus</taxon>
    </lineage>
</organism>
<evidence type="ECO:0000313" key="3">
    <source>
        <dbReference type="Proteomes" id="UP000323565"/>
    </source>
</evidence>
<proteinExistence type="predicted"/>
<name>A0ABX5Z5Z5_9MICO</name>
<feature type="region of interest" description="Disordered" evidence="1">
    <location>
        <begin position="1"/>
        <end position="22"/>
    </location>
</feature>
<dbReference type="Proteomes" id="UP000323565">
    <property type="component" value="Chromosome"/>
</dbReference>
<accession>A0ABX5Z5Z5</accession>
<gene>
    <name evidence="2" type="ORF">FV141_00375</name>
</gene>
<sequence length="74" mass="7760">MTTPTGRLDAVSPATHPGRDAAGFRAIRSAAKNVETAEAELRQAVHTAREAGDSWAVIGTALGISRQAAQQRFS</sequence>
<protein>
    <recommendedName>
        <fullName evidence="4">AsnC family protein</fullName>
    </recommendedName>
</protein>
<evidence type="ECO:0008006" key="4">
    <source>
        <dbReference type="Google" id="ProtNLM"/>
    </source>
</evidence>
<reference evidence="2 3" key="1">
    <citation type="submission" date="2019-08" db="EMBL/GenBank/DDBJ databases">
        <title>Dermacoccus abyssi strain HZAU 226, whole genome Nanopore sequencing project.</title>
        <authorList>
            <person name="Guo A."/>
            <person name="Zhang X."/>
            <person name="Ruan Y."/>
            <person name="Liu W."/>
            <person name="Chen Q."/>
            <person name="Gu L."/>
        </authorList>
    </citation>
    <scope>NUCLEOTIDE SEQUENCE [LARGE SCALE GENOMIC DNA]</scope>
    <source>
        <strain evidence="2 3">HZAU 226</strain>
    </source>
</reference>
<evidence type="ECO:0000256" key="1">
    <source>
        <dbReference type="SAM" id="MobiDB-lite"/>
    </source>
</evidence>